<name>A0AAW2F5H6_9HYME</name>
<evidence type="ECO:0000313" key="2">
    <source>
        <dbReference type="EMBL" id="KAL0111163.1"/>
    </source>
</evidence>
<reference evidence="2 3" key="1">
    <citation type="submission" date="2023-03" db="EMBL/GenBank/DDBJ databases">
        <title>High recombination rates correlate with genetic variation in Cardiocondyla obscurior ants.</title>
        <authorList>
            <person name="Errbii M."/>
        </authorList>
    </citation>
    <scope>NUCLEOTIDE SEQUENCE [LARGE SCALE GENOMIC DNA]</scope>
    <source>
        <strain evidence="2">Alpha-2009</strain>
        <tissue evidence="2">Whole body</tissue>
    </source>
</reference>
<feature type="region of interest" description="Disordered" evidence="1">
    <location>
        <begin position="15"/>
        <end position="56"/>
    </location>
</feature>
<accession>A0AAW2F5H6</accession>
<feature type="compositionally biased region" description="Basic and acidic residues" evidence="1">
    <location>
        <begin position="21"/>
        <end position="37"/>
    </location>
</feature>
<proteinExistence type="predicted"/>
<evidence type="ECO:0000313" key="3">
    <source>
        <dbReference type="Proteomes" id="UP001430953"/>
    </source>
</evidence>
<dbReference type="EMBL" id="JADYXP020000013">
    <property type="protein sequence ID" value="KAL0111163.1"/>
    <property type="molecule type" value="Genomic_DNA"/>
</dbReference>
<comment type="caution">
    <text evidence="2">The sequence shown here is derived from an EMBL/GenBank/DDBJ whole genome shotgun (WGS) entry which is preliminary data.</text>
</comment>
<dbReference type="AlphaFoldDB" id="A0AAW2F5H6"/>
<gene>
    <name evidence="2" type="ORF">PUN28_012820</name>
</gene>
<keyword evidence="3" id="KW-1185">Reference proteome</keyword>
<organism evidence="2 3">
    <name type="scientific">Cardiocondyla obscurior</name>
    <dbReference type="NCBI Taxonomy" id="286306"/>
    <lineage>
        <taxon>Eukaryota</taxon>
        <taxon>Metazoa</taxon>
        <taxon>Ecdysozoa</taxon>
        <taxon>Arthropoda</taxon>
        <taxon>Hexapoda</taxon>
        <taxon>Insecta</taxon>
        <taxon>Pterygota</taxon>
        <taxon>Neoptera</taxon>
        <taxon>Endopterygota</taxon>
        <taxon>Hymenoptera</taxon>
        <taxon>Apocrita</taxon>
        <taxon>Aculeata</taxon>
        <taxon>Formicoidea</taxon>
        <taxon>Formicidae</taxon>
        <taxon>Myrmicinae</taxon>
        <taxon>Cardiocondyla</taxon>
    </lineage>
</organism>
<dbReference type="Proteomes" id="UP001430953">
    <property type="component" value="Unassembled WGS sequence"/>
</dbReference>
<evidence type="ECO:0000256" key="1">
    <source>
        <dbReference type="SAM" id="MobiDB-lite"/>
    </source>
</evidence>
<protein>
    <submittedName>
        <fullName evidence="2">Uncharacterized protein</fullName>
    </submittedName>
</protein>
<sequence length="56" mass="6475">MVSYGRLRVLTKFGFTGGKSEPFEKNDSRQKHSDLRYRRNALTKARRGTDSATARR</sequence>